<dbReference type="Proteomes" id="UP000735302">
    <property type="component" value="Unassembled WGS sequence"/>
</dbReference>
<sequence length="85" mass="9477">MSFFNPFVASRESSGDLDSVPIAEESLVMQESQADSQPSSGSPQSQFEFLNSSQDTASTSIRQKERKYDTEDIDKEIIKALKQEP</sequence>
<gene>
    <name evidence="2" type="ORF">PoB_006807900</name>
</gene>
<evidence type="ECO:0000256" key="1">
    <source>
        <dbReference type="SAM" id="MobiDB-lite"/>
    </source>
</evidence>
<keyword evidence="3" id="KW-1185">Reference proteome</keyword>
<name>A0AAV4DBI5_9GAST</name>
<reference evidence="2 3" key="1">
    <citation type="journal article" date="2021" name="Elife">
        <title>Chloroplast acquisition without the gene transfer in kleptoplastic sea slugs, Plakobranchus ocellatus.</title>
        <authorList>
            <person name="Maeda T."/>
            <person name="Takahashi S."/>
            <person name="Yoshida T."/>
            <person name="Shimamura S."/>
            <person name="Takaki Y."/>
            <person name="Nagai Y."/>
            <person name="Toyoda A."/>
            <person name="Suzuki Y."/>
            <person name="Arimoto A."/>
            <person name="Ishii H."/>
            <person name="Satoh N."/>
            <person name="Nishiyama T."/>
            <person name="Hasebe M."/>
            <person name="Maruyama T."/>
            <person name="Minagawa J."/>
            <person name="Obokata J."/>
            <person name="Shigenobu S."/>
        </authorList>
    </citation>
    <scope>NUCLEOTIDE SEQUENCE [LARGE SCALE GENOMIC DNA]</scope>
</reference>
<protein>
    <submittedName>
        <fullName evidence="2">Uncharacterized protein</fullName>
    </submittedName>
</protein>
<feature type="compositionally biased region" description="Polar residues" evidence="1">
    <location>
        <begin position="47"/>
        <end position="61"/>
    </location>
</feature>
<comment type="caution">
    <text evidence="2">The sequence shown here is derived from an EMBL/GenBank/DDBJ whole genome shotgun (WGS) entry which is preliminary data.</text>
</comment>
<dbReference type="EMBL" id="BLXT01007705">
    <property type="protein sequence ID" value="GFO41574.1"/>
    <property type="molecule type" value="Genomic_DNA"/>
</dbReference>
<proteinExistence type="predicted"/>
<feature type="compositionally biased region" description="Low complexity" evidence="1">
    <location>
        <begin position="32"/>
        <end position="46"/>
    </location>
</feature>
<organism evidence="2 3">
    <name type="scientific">Plakobranchus ocellatus</name>
    <dbReference type="NCBI Taxonomy" id="259542"/>
    <lineage>
        <taxon>Eukaryota</taxon>
        <taxon>Metazoa</taxon>
        <taxon>Spiralia</taxon>
        <taxon>Lophotrochozoa</taxon>
        <taxon>Mollusca</taxon>
        <taxon>Gastropoda</taxon>
        <taxon>Heterobranchia</taxon>
        <taxon>Euthyneura</taxon>
        <taxon>Panpulmonata</taxon>
        <taxon>Sacoglossa</taxon>
        <taxon>Placobranchoidea</taxon>
        <taxon>Plakobranchidae</taxon>
        <taxon>Plakobranchus</taxon>
    </lineage>
</organism>
<dbReference type="AlphaFoldDB" id="A0AAV4DBI5"/>
<feature type="region of interest" description="Disordered" evidence="1">
    <location>
        <begin position="28"/>
        <end position="72"/>
    </location>
</feature>
<evidence type="ECO:0000313" key="3">
    <source>
        <dbReference type="Proteomes" id="UP000735302"/>
    </source>
</evidence>
<evidence type="ECO:0000313" key="2">
    <source>
        <dbReference type="EMBL" id="GFO41574.1"/>
    </source>
</evidence>
<accession>A0AAV4DBI5</accession>
<feature type="region of interest" description="Disordered" evidence="1">
    <location>
        <begin position="1"/>
        <end position="20"/>
    </location>
</feature>
<feature type="compositionally biased region" description="Basic and acidic residues" evidence="1">
    <location>
        <begin position="62"/>
        <end position="72"/>
    </location>
</feature>